<dbReference type="Gene3D" id="1.10.8.60">
    <property type="match status" value="1"/>
</dbReference>
<dbReference type="Proteomes" id="UP000823772">
    <property type="component" value="Unassembled WGS sequence"/>
</dbReference>
<evidence type="ECO:0000256" key="6">
    <source>
        <dbReference type="HAMAP-Rule" id="MF_00175"/>
    </source>
</evidence>
<keyword evidence="1 6" id="KW-0479">Metal-binding</keyword>
<dbReference type="PANTHER" id="PTHR48102">
    <property type="entry name" value="ATP-DEPENDENT CLP PROTEASE ATP-BINDING SUBUNIT CLPX-LIKE, MITOCHONDRIAL-RELATED"/>
    <property type="match status" value="1"/>
</dbReference>
<dbReference type="InterPro" id="IPR046425">
    <property type="entry name" value="ClpX_bact"/>
</dbReference>
<evidence type="ECO:0000256" key="4">
    <source>
        <dbReference type="ARBA" id="ARBA00022840"/>
    </source>
</evidence>
<dbReference type="Pfam" id="PF06689">
    <property type="entry name" value="zf-C4_ClpX"/>
    <property type="match status" value="1"/>
</dbReference>
<dbReference type="GO" id="GO:0016887">
    <property type="term" value="F:ATP hydrolysis activity"/>
    <property type="evidence" value="ECO:0007669"/>
    <property type="project" value="InterPro"/>
</dbReference>
<dbReference type="GO" id="GO:0051603">
    <property type="term" value="P:proteolysis involved in protein catabolic process"/>
    <property type="evidence" value="ECO:0007669"/>
    <property type="project" value="TreeGrafter"/>
</dbReference>
<evidence type="ECO:0000256" key="2">
    <source>
        <dbReference type="ARBA" id="ARBA00022741"/>
    </source>
</evidence>
<dbReference type="GO" id="GO:0008270">
    <property type="term" value="F:zinc ion binding"/>
    <property type="evidence" value="ECO:0007669"/>
    <property type="project" value="UniProtKB-UniRule"/>
</dbReference>
<evidence type="ECO:0000256" key="7">
    <source>
        <dbReference type="PROSITE-ProRule" id="PRU01250"/>
    </source>
</evidence>
<dbReference type="FunFam" id="3.40.50.300:FF:000005">
    <property type="entry name" value="ATP-dependent Clp protease ATP-binding subunit ClpX"/>
    <property type="match status" value="1"/>
</dbReference>
<evidence type="ECO:0000259" key="8">
    <source>
        <dbReference type="PROSITE" id="PS51902"/>
    </source>
</evidence>
<name>A0A9D9J0R1_9BACT</name>
<dbReference type="EMBL" id="JADILY010000081">
    <property type="protein sequence ID" value="MBO8481686.1"/>
    <property type="molecule type" value="Genomic_DNA"/>
</dbReference>
<proteinExistence type="inferred from homology"/>
<dbReference type="SUPFAM" id="SSF57716">
    <property type="entry name" value="Glucocorticoid receptor-like (DNA-binding domain)"/>
    <property type="match status" value="1"/>
</dbReference>
<dbReference type="NCBIfam" id="TIGR00382">
    <property type="entry name" value="clpX"/>
    <property type="match status" value="1"/>
</dbReference>
<dbReference type="PANTHER" id="PTHR48102:SF7">
    <property type="entry name" value="ATP-DEPENDENT CLP PROTEASE ATP-BINDING SUBUNIT CLPX-LIKE, MITOCHONDRIAL"/>
    <property type="match status" value="1"/>
</dbReference>
<keyword evidence="4 6" id="KW-0067">ATP-binding</keyword>
<feature type="binding site" evidence="6 7">
    <location>
        <position position="19"/>
    </location>
    <ligand>
        <name>Zn(2+)</name>
        <dbReference type="ChEBI" id="CHEBI:29105"/>
    </ligand>
</feature>
<dbReference type="InterPro" id="IPR003959">
    <property type="entry name" value="ATPase_AAA_core"/>
</dbReference>
<dbReference type="Pfam" id="PF07724">
    <property type="entry name" value="AAA_2"/>
    <property type="match status" value="1"/>
</dbReference>
<dbReference type="GO" id="GO:0009376">
    <property type="term" value="C:HslUV protease complex"/>
    <property type="evidence" value="ECO:0007669"/>
    <property type="project" value="TreeGrafter"/>
</dbReference>
<dbReference type="SMART" id="SM00994">
    <property type="entry name" value="zf-C4_ClpX"/>
    <property type="match status" value="1"/>
</dbReference>
<dbReference type="InterPro" id="IPR003593">
    <property type="entry name" value="AAA+_ATPase"/>
</dbReference>
<dbReference type="Pfam" id="PF10431">
    <property type="entry name" value="ClpB_D2-small"/>
    <property type="match status" value="1"/>
</dbReference>
<dbReference type="Gene3D" id="6.20.220.10">
    <property type="entry name" value="ClpX chaperone, C4-type zinc finger domain"/>
    <property type="match status" value="1"/>
</dbReference>
<organism evidence="9 10">
    <name type="scientific">Candidatus Merdivivens faecigallinarum</name>
    <dbReference type="NCBI Taxonomy" id="2840871"/>
    <lineage>
        <taxon>Bacteria</taxon>
        <taxon>Pseudomonadati</taxon>
        <taxon>Bacteroidota</taxon>
        <taxon>Bacteroidia</taxon>
        <taxon>Bacteroidales</taxon>
        <taxon>Muribaculaceae</taxon>
        <taxon>Muribaculaceae incertae sedis</taxon>
        <taxon>Candidatus Merdivivens</taxon>
    </lineage>
</organism>
<dbReference type="InterPro" id="IPR027417">
    <property type="entry name" value="P-loop_NTPase"/>
</dbReference>
<feature type="binding site" evidence="6 7">
    <location>
        <position position="16"/>
    </location>
    <ligand>
        <name>Zn(2+)</name>
        <dbReference type="ChEBI" id="CHEBI:29105"/>
    </ligand>
</feature>
<comment type="caution">
    <text evidence="9">The sequence shown here is derived from an EMBL/GenBank/DDBJ whole genome shotgun (WGS) entry which is preliminary data.</text>
</comment>
<dbReference type="GO" id="GO:0005524">
    <property type="term" value="F:ATP binding"/>
    <property type="evidence" value="ECO:0007669"/>
    <property type="project" value="UniProtKB-UniRule"/>
</dbReference>
<dbReference type="GO" id="GO:0051301">
    <property type="term" value="P:cell division"/>
    <property type="evidence" value="ECO:0007669"/>
    <property type="project" value="TreeGrafter"/>
</dbReference>
<dbReference type="NCBIfam" id="NF003745">
    <property type="entry name" value="PRK05342.1"/>
    <property type="match status" value="1"/>
</dbReference>
<feature type="binding site" evidence="6 7">
    <location>
        <position position="41"/>
    </location>
    <ligand>
        <name>Zn(2+)</name>
        <dbReference type="ChEBI" id="CHEBI:29105"/>
    </ligand>
</feature>
<evidence type="ECO:0000256" key="1">
    <source>
        <dbReference type="ARBA" id="ARBA00022723"/>
    </source>
</evidence>
<dbReference type="InterPro" id="IPR038366">
    <property type="entry name" value="Znf_CppX_C4_sf"/>
</dbReference>
<accession>A0A9D9J0R1</accession>
<dbReference type="InterPro" id="IPR004487">
    <property type="entry name" value="Clp_protease_ATP-bd_su_ClpX"/>
</dbReference>
<dbReference type="InterPro" id="IPR010603">
    <property type="entry name" value="Znf_CppX_C4"/>
</dbReference>
<dbReference type="PROSITE" id="PS51902">
    <property type="entry name" value="CLPX_ZB"/>
    <property type="match status" value="1"/>
</dbReference>
<dbReference type="AlphaFoldDB" id="A0A9D9J0R1"/>
<evidence type="ECO:0000313" key="9">
    <source>
        <dbReference type="EMBL" id="MBO8481686.1"/>
    </source>
</evidence>
<feature type="binding site" evidence="6">
    <location>
        <begin position="152"/>
        <end position="159"/>
    </location>
    <ligand>
        <name>ATP</name>
        <dbReference type="ChEBI" id="CHEBI:30616"/>
    </ligand>
</feature>
<comment type="function">
    <text evidence="6">ATP-dependent specificity component of the Clp protease. It directs the protease to specific substrates. Can perform chaperone functions in the absence of ClpP.</text>
</comment>
<comment type="similarity">
    <text evidence="6 7">Belongs to the ClpX chaperone family.</text>
</comment>
<keyword evidence="3 6" id="KW-0862">Zinc</keyword>
<dbReference type="InterPro" id="IPR050052">
    <property type="entry name" value="ATP-dep_Clp_protease_ClpX"/>
</dbReference>
<feature type="binding site" evidence="6 7">
    <location>
        <position position="38"/>
    </location>
    <ligand>
        <name>Zn(2+)</name>
        <dbReference type="ChEBI" id="CHEBI:29105"/>
    </ligand>
</feature>
<dbReference type="SMART" id="SM01086">
    <property type="entry name" value="ClpB_D2-small"/>
    <property type="match status" value="1"/>
</dbReference>
<dbReference type="SUPFAM" id="SSF52540">
    <property type="entry name" value="P-loop containing nucleoside triphosphate hydrolases"/>
    <property type="match status" value="1"/>
</dbReference>
<dbReference type="GO" id="GO:0140662">
    <property type="term" value="F:ATP-dependent protein folding chaperone"/>
    <property type="evidence" value="ECO:0007669"/>
    <property type="project" value="InterPro"/>
</dbReference>
<feature type="domain" description="ClpX-type ZB" evidence="8">
    <location>
        <begin position="3"/>
        <end position="57"/>
    </location>
</feature>
<keyword evidence="2 6" id="KW-0547">Nucleotide-binding</keyword>
<dbReference type="InterPro" id="IPR019489">
    <property type="entry name" value="Clp_ATPase_C"/>
</dbReference>
<dbReference type="InterPro" id="IPR059188">
    <property type="entry name" value="Znf_CLPX-like"/>
</dbReference>
<protein>
    <recommendedName>
        <fullName evidence="6">ATP-dependent Clp protease ATP-binding subunit ClpX</fullName>
    </recommendedName>
</protein>
<dbReference type="CDD" id="cd19497">
    <property type="entry name" value="RecA-like_ClpX"/>
    <property type="match status" value="1"/>
</dbReference>
<comment type="subunit">
    <text evidence="6">Component of the ClpX-ClpP complex. Forms a hexameric ring that, in the presence of ATP, binds to fourteen ClpP subunits assembled into a disk-like structure with a central cavity, resembling the structure of eukaryotic proteasomes.</text>
</comment>
<sequence length="444" mass="48723">MAKRTTNTGNGSLPRCFFCGRTQDDGAMLLQGESGFICTDCVYTAADYLKNMGVPNPGAYQQEDAKPGIDKKKGLQLLSPKEINDFLDQYVIGQDRAKKLLSVAVYNHYKRIKYNESQSNRKDGKKTGRGLREISDVEGVEIEKSNILLVGPTGTGKTLLARTIARLLNVPFAIVDATVLTEAGYVGEDVENILTRLLQDADYDVAMAEKGIVFVDEIDKIARKGDNPSITRDVSGEGVQQAMLKLLEGTVVNVPPKGGRKHPEQAMVPVNTKNILFICGGAFEGIEKIIGQRLNTQVIGFGAQKIRDNIDTDNLLKYIAPQDLRSYGLIPEIIGRLPVIATLGSLDRQAMLDILTKPKNAIMKQFEKIFELDGIKLVVDGNVLDLIVDTAIKHKLGARGLRSICEAIMTDAMYEAPTSSKKEFRVTMDYAKKHLSTITGEVLS</sequence>
<evidence type="ECO:0000256" key="5">
    <source>
        <dbReference type="ARBA" id="ARBA00023186"/>
    </source>
</evidence>
<keyword evidence="9" id="KW-0378">Hydrolase</keyword>
<evidence type="ECO:0000313" key="10">
    <source>
        <dbReference type="Proteomes" id="UP000823772"/>
    </source>
</evidence>
<keyword evidence="5 6" id="KW-0143">Chaperone</keyword>
<dbReference type="GO" id="GO:0046983">
    <property type="term" value="F:protein dimerization activity"/>
    <property type="evidence" value="ECO:0007669"/>
    <property type="project" value="UniProtKB-UniRule"/>
</dbReference>
<keyword evidence="9" id="KW-0645">Protease</keyword>
<gene>
    <name evidence="6 9" type="primary">clpX</name>
    <name evidence="9" type="ORF">IAC87_03965</name>
</gene>
<dbReference type="SMART" id="SM00382">
    <property type="entry name" value="AAA"/>
    <property type="match status" value="1"/>
</dbReference>
<reference evidence="9" key="2">
    <citation type="journal article" date="2021" name="PeerJ">
        <title>Extensive microbial diversity within the chicken gut microbiome revealed by metagenomics and culture.</title>
        <authorList>
            <person name="Gilroy R."/>
            <person name="Ravi A."/>
            <person name="Getino M."/>
            <person name="Pursley I."/>
            <person name="Horton D.L."/>
            <person name="Alikhan N.F."/>
            <person name="Baker D."/>
            <person name="Gharbi K."/>
            <person name="Hall N."/>
            <person name="Watson M."/>
            <person name="Adriaenssens E.M."/>
            <person name="Foster-Nyarko E."/>
            <person name="Jarju S."/>
            <person name="Secka A."/>
            <person name="Antonio M."/>
            <person name="Oren A."/>
            <person name="Chaudhuri R.R."/>
            <person name="La Ragione R."/>
            <person name="Hildebrand F."/>
            <person name="Pallen M.J."/>
        </authorList>
    </citation>
    <scope>NUCLEOTIDE SEQUENCE</scope>
    <source>
        <strain evidence="9">B3-2255</strain>
    </source>
</reference>
<dbReference type="GO" id="GO:0008233">
    <property type="term" value="F:peptidase activity"/>
    <property type="evidence" value="ECO:0007669"/>
    <property type="project" value="UniProtKB-KW"/>
</dbReference>
<evidence type="ECO:0000256" key="3">
    <source>
        <dbReference type="ARBA" id="ARBA00022833"/>
    </source>
</evidence>
<dbReference type="Gene3D" id="3.40.50.300">
    <property type="entry name" value="P-loop containing nucleotide triphosphate hydrolases"/>
    <property type="match status" value="1"/>
</dbReference>
<dbReference type="HAMAP" id="MF_00175">
    <property type="entry name" value="ClpX"/>
    <property type="match status" value="1"/>
</dbReference>
<reference evidence="9" key="1">
    <citation type="submission" date="2020-10" db="EMBL/GenBank/DDBJ databases">
        <authorList>
            <person name="Gilroy R."/>
        </authorList>
    </citation>
    <scope>NUCLEOTIDE SEQUENCE</scope>
    <source>
        <strain evidence="9">B3-2255</strain>
    </source>
</reference>
<dbReference type="GO" id="GO:0051082">
    <property type="term" value="F:unfolded protein binding"/>
    <property type="evidence" value="ECO:0007669"/>
    <property type="project" value="UniProtKB-UniRule"/>
</dbReference>